<dbReference type="PROSITE" id="PS50088">
    <property type="entry name" value="ANK_REPEAT"/>
    <property type="match status" value="3"/>
</dbReference>
<dbReference type="Gene3D" id="6.10.140.2220">
    <property type="match status" value="1"/>
</dbReference>
<dbReference type="Pfam" id="PF12796">
    <property type="entry name" value="Ank_2"/>
    <property type="match status" value="1"/>
</dbReference>
<reference evidence="3 4" key="1">
    <citation type="journal article" date="2004" name="Science">
        <title>Complete genome sequence of the apicomplexan, Cryptosporidium parvum.</title>
        <authorList>
            <person name="Abrahamsen M.S."/>
            <person name="Templeton T.J."/>
            <person name="Enomoto S."/>
            <person name="Abrahante J.E."/>
            <person name="Zhu G."/>
            <person name="Lancto C.A."/>
            <person name="Deng M."/>
            <person name="Liu C."/>
            <person name="Widmer G."/>
            <person name="Tzipori S."/>
            <person name="Buck G.A."/>
            <person name="Xu P."/>
            <person name="Bankier A.T."/>
            <person name="Dear P.H."/>
            <person name="Konfortov B.A."/>
            <person name="Spriggs H.F."/>
            <person name="Iyer L."/>
            <person name="Anantharaman V."/>
            <person name="Aravind L."/>
            <person name="Kapur V."/>
        </authorList>
    </citation>
    <scope>NUCLEOTIDE SEQUENCE [LARGE SCALE GENOMIC DNA]</scope>
    <source>
        <strain evidence="4">Iowa II</strain>
    </source>
</reference>
<comment type="caution">
    <text evidence="3">The sequence shown here is derived from an EMBL/GenBank/DDBJ whole genome shotgun (WGS) entry which is preliminary data.</text>
</comment>
<dbReference type="SUPFAM" id="SSF82199">
    <property type="entry name" value="SET domain"/>
    <property type="match status" value="1"/>
</dbReference>
<gene>
    <name evidence="3" type="ORF">cgd7_980</name>
</gene>
<dbReference type="OMA" id="NGYNPFE"/>
<dbReference type="Proteomes" id="UP000006726">
    <property type="component" value="Chromosome 7"/>
</dbReference>
<evidence type="ECO:0000256" key="1">
    <source>
        <dbReference type="PROSITE-ProRule" id="PRU00023"/>
    </source>
</evidence>
<name>Q5CYU4_CRYPI</name>
<dbReference type="Gene3D" id="2.170.270.10">
    <property type="entry name" value="SET domain"/>
    <property type="match status" value="1"/>
</dbReference>
<evidence type="ECO:0000256" key="2">
    <source>
        <dbReference type="SAM" id="MobiDB-lite"/>
    </source>
</evidence>
<dbReference type="VEuPathDB" id="CryptoDB:cgd7_980"/>
<dbReference type="InterPro" id="IPR053010">
    <property type="entry name" value="SET_SmydA-8"/>
</dbReference>
<feature type="compositionally biased region" description="Basic and acidic residues" evidence="2">
    <location>
        <begin position="1393"/>
        <end position="1404"/>
    </location>
</feature>
<dbReference type="OrthoDB" id="430364at2759"/>
<dbReference type="InterPro" id="IPR046341">
    <property type="entry name" value="SET_dom_sf"/>
</dbReference>
<dbReference type="FunCoup" id="Q5CYU4">
    <property type="interactions" value="1"/>
</dbReference>
<feature type="region of interest" description="Disordered" evidence="2">
    <location>
        <begin position="1383"/>
        <end position="1412"/>
    </location>
</feature>
<dbReference type="Gene3D" id="1.25.40.20">
    <property type="entry name" value="Ankyrin repeat-containing domain"/>
    <property type="match status" value="2"/>
</dbReference>
<keyword evidence="1" id="KW-0040">ANK repeat</keyword>
<feature type="repeat" description="ANK" evidence="1">
    <location>
        <begin position="1046"/>
        <end position="1078"/>
    </location>
</feature>
<feature type="repeat" description="ANK" evidence="1">
    <location>
        <begin position="980"/>
        <end position="1012"/>
    </location>
</feature>
<dbReference type="GeneID" id="3371995"/>
<evidence type="ECO:0000313" key="3">
    <source>
        <dbReference type="EMBL" id="EAK90573.1"/>
    </source>
</evidence>
<dbReference type="SMART" id="SM00248">
    <property type="entry name" value="ANK"/>
    <property type="match status" value="5"/>
</dbReference>
<sequence>MITSLVDILDLPKKSEISHKKNINIETLQKIFEKSKSGKSSFVSREFKKIDGSSSNYKEAVESLLEICRSLVRQGDSLLAIKQIKRFLFTEPRSLESHSFISLLYMKIGNYFKSYEHIMGVRFMTNDNDYDAKIASGSILDTLIFQICRLPLGLKSKSLIGFNFDDELPFDERKLEYISQYKFEKINFQSGFSSTTLDKFTTPISNSQINVGDLVHVEEPYALAPEIPSNLDIQTTCFHCLREREVYDHAFSCSVHPNTCPFVFCRWECMVKYSRRHELECEHIGAIIVISNESGLPVSFLLLALRCLIQTHLDSISLLIKTEGVSQKLLDLPSYSDIIEIVSPDLFSIFDFITQEFIRVIPIHLRLYFSRKELRSFLITLYSNKLPIIISSASSAFNSSPVPVSTGLGFFEKASKFQHSCIPSCVYYMNDEHKLCIRSAYNIPENANLTISYILDLYQPTFKRKSIINSPKVFACMCSRCLDDSENNLFLEGIRCPFCIIGFLVPSPIFKKSEVVEPNSSQSNLRIISKSILPKKSNLFSRDRPTKDSFLPLSMAKNEDKMTSDIKTLCERARINCKSGEVQIKWKCSNCGEFSNEINTCCNELVSKMENHYKLAINSFNDGKDIEARKLFEKFINNFSLITHNNHYLIYNSRSHLVGLYNFSNSNDSKMSYKYCKPIIVSSNKVFPSCYHEKVHLFLNLADIIYKKEMIQKVSQRGVFNNSKDLIMECSWLSLYNSMVCYGPKSPIYYYCLSRMRLYSSILGVMTPPSNMRIRIASIDLFSNLNREILGNSTISKSADYLSTLSEYSALLFIASIKGHLMGIAQLLVGQVKDILLNKVTYLPTGLNLLGMAASNLRDDVCALLLEEGSDLFFKNEYGITPIHALCTYPELEEESLDIQNDKKSAIIARDMIRKAIALDMEKSSKTYKKENSEDNGEHLGANACIRKKHAFASKSGEKMPERGSNRYKLLYGKTIKWLGSNTPLHIAAFKGRKFLCSELIHGGTDPNVENIELAIPLHLASLEGHIETVEILLKYGSEINKENYQGNTPLLLGIYGLKFETVRLLLEKGANLSHRSDTLKMNALHMLALGLCCNTTLSFQLPKKLNDLPLISHNGYNNKDLKTYIYSMGTSNTGFGNNSSTKILSIPIHTPIAEFLYISPREMLTRLKNCFDIISFLNSVYDISPMLTQRDANGFTPFELLNSTWNDFLKLRNEALLNQGLWYSSLSEEDKISTEELWSHIMQRVERLLEKLTIEEKIYDINHDDPDLELPLPKKEYRGIPELELSDKSEDKHEYLFRKGYLEPIVMKKGYCGNYSIGSDSTIYTQGNMDTFQIKELKELIMKKRKDHMEIMFKKDKSAGKVGFNNYGKMALKGNSILGSGKSSSLLNPKQSEGKSSVKDGGKVSKSPAKLGLPLSSTLSSLNSNSITSSSKSLPKKDLTAKSSELKKISANIASPKQLVLLNKNPEPTTKKLVLKTTSNSNNTSLSSSLPQSKVLMKSPQPVSAVPKPLVPGAKLGAKLDLSNVKVAMPKKIEIKTNLIQPKTVAKITVKTKLVPKKL</sequence>
<dbReference type="PANTHER" id="PTHR46455">
    <property type="entry name" value="SET AND MYND DOMAIN CONTAINING, ARTHROPOD-SPECIFIC, MEMBER 4, ISOFORM A"/>
    <property type="match status" value="1"/>
</dbReference>
<proteinExistence type="predicted"/>
<evidence type="ECO:0000313" key="4">
    <source>
        <dbReference type="Proteomes" id="UP000006726"/>
    </source>
</evidence>
<accession>Q5CYU4</accession>
<dbReference type="EMBL" id="AAEE01000001">
    <property type="protein sequence ID" value="EAK90573.1"/>
    <property type="molecule type" value="Genomic_DNA"/>
</dbReference>
<dbReference type="STRING" id="353152.Q5CYU4"/>
<dbReference type="InterPro" id="IPR036770">
    <property type="entry name" value="Ankyrin_rpt-contain_sf"/>
</dbReference>
<dbReference type="KEGG" id="cpv:cgd7_980"/>
<dbReference type="InParanoid" id="Q5CYU4"/>
<dbReference type="PANTHER" id="PTHR46455:SF5">
    <property type="entry name" value="SET AND MYND DOMAIN CONTAINING, ARTHROPOD-SPECIFIC, MEMBER 4, ISOFORM A"/>
    <property type="match status" value="1"/>
</dbReference>
<dbReference type="CDD" id="cd20071">
    <property type="entry name" value="SET_SMYD"/>
    <property type="match status" value="1"/>
</dbReference>
<dbReference type="RefSeq" id="XP_628286.1">
    <property type="nucleotide sequence ID" value="XM_628284.1"/>
</dbReference>
<protein>
    <submittedName>
        <fullName evidence="3">Protein with MYND plus SET domains plus 5 Ank repeats</fullName>
    </submittedName>
</protein>
<dbReference type="SUPFAM" id="SSF48403">
    <property type="entry name" value="Ankyrin repeat"/>
    <property type="match status" value="2"/>
</dbReference>
<feature type="repeat" description="ANK" evidence="1">
    <location>
        <begin position="1013"/>
        <end position="1045"/>
    </location>
</feature>
<dbReference type="InterPro" id="IPR002110">
    <property type="entry name" value="Ankyrin_rpt"/>
</dbReference>
<organism evidence="3 4">
    <name type="scientific">Cryptosporidium parvum (strain Iowa II)</name>
    <dbReference type="NCBI Taxonomy" id="353152"/>
    <lineage>
        <taxon>Eukaryota</taxon>
        <taxon>Sar</taxon>
        <taxon>Alveolata</taxon>
        <taxon>Apicomplexa</taxon>
        <taxon>Conoidasida</taxon>
        <taxon>Coccidia</taxon>
        <taxon>Eucoccidiorida</taxon>
        <taxon>Eimeriorina</taxon>
        <taxon>Cryptosporidiidae</taxon>
        <taxon>Cryptosporidium</taxon>
    </lineage>
</organism>
<dbReference type="Gene3D" id="1.10.220.160">
    <property type="match status" value="1"/>
</dbReference>
<dbReference type="PROSITE" id="PS50297">
    <property type="entry name" value="ANK_REP_REGION"/>
    <property type="match status" value="3"/>
</dbReference>
<keyword evidence="4" id="KW-1185">Reference proteome</keyword>